<dbReference type="SUPFAM" id="SSF51905">
    <property type="entry name" value="FAD/NAD(P)-binding domain"/>
    <property type="match status" value="1"/>
</dbReference>
<feature type="region of interest" description="Disordered" evidence="1">
    <location>
        <begin position="401"/>
        <end position="464"/>
    </location>
</feature>
<gene>
    <name evidence="3" type="ORF">A6M21_00325</name>
</gene>
<dbReference type="STRING" id="1838280.A6M21_00325"/>
<dbReference type="OrthoDB" id="25353at2"/>
<dbReference type="InterPro" id="IPR050407">
    <property type="entry name" value="Geranylgeranyl_reductase"/>
</dbReference>
<evidence type="ECO:0000313" key="4">
    <source>
        <dbReference type="Proteomes" id="UP000078532"/>
    </source>
</evidence>
<keyword evidence="4" id="KW-1185">Reference proteome</keyword>
<feature type="compositionally biased region" description="Low complexity" evidence="1">
    <location>
        <begin position="410"/>
        <end position="424"/>
    </location>
</feature>
<reference evidence="3 4" key="1">
    <citation type="submission" date="2016-04" db="EMBL/GenBank/DDBJ databases">
        <authorList>
            <person name="Evans L.H."/>
            <person name="Alamgir A."/>
            <person name="Owens N."/>
            <person name="Weber N.D."/>
            <person name="Virtaneva K."/>
            <person name="Barbian K."/>
            <person name="Babar A."/>
            <person name="Rosenke K."/>
        </authorList>
    </citation>
    <scope>NUCLEOTIDE SEQUENCE [LARGE SCALE GENOMIC DNA]</scope>
    <source>
        <strain evidence="3 4">LMa1</strain>
    </source>
</reference>
<dbReference type="PANTHER" id="PTHR42685:SF18">
    <property type="entry name" value="DIGERANYLGERANYLGLYCEROPHOSPHOLIPID REDUCTASE"/>
    <property type="match status" value="1"/>
</dbReference>
<dbReference type="InterPro" id="IPR036188">
    <property type="entry name" value="FAD/NAD-bd_sf"/>
</dbReference>
<dbReference type="Gene3D" id="3.30.9.10">
    <property type="entry name" value="D-Amino Acid Oxidase, subunit A, domain 2"/>
    <property type="match status" value="1"/>
</dbReference>
<dbReference type="EMBL" id="LYVF01000165">
    <property type="protein sequence ID" value="OAT81277.1"/>
    <property type="molecule type" value="Genomic_DNA"/>
</dbReference>
<dbReference type="AlphaFoldDB" id="A0A1B7LDV1"/>
<dbReference type="PANTHER" id="PTHR42685">
    <property type="entry name" value="GERANYLGERANYL DIPHOSPHATE REDUCTASE"/>
    <property type="match status" value="1"/>
</dbReference>
<organism evidence="3 4">
    <name type="scientific">Desulfotomaculum copahuensis</name>
    <dbReference type="NCBI Taxonomy" id="1838280"/>
    <lineage>
        <taxon>Bacteria</taxon>
        <taxon>Bacillati</taxon>
        <taxon>Bacillota</taxon>
        <taxon>Clostridia</taxon>
        <taxon>Eubacteriales</taxon>
        <taxon>Desulfotomaculaceae</taxon>
        <taxon>Desulfotomaculum</taxon>
    </lineage>
</organism>
<dbReference type="RefSeq" id="WP_066668811.1">
    <property type="nucleotide sequence ID" value="NZ_LYVF01000165.1"/>
</dbReference>
<evidence type="ECO:0000259" key="2">
    <source>
        <dbReference type="Pfam" id="PF01266"/>
    </source>
</evidence>
<dbReference type="PROSITE" id="PS51257">
    <property type="entry name" value="PROKAR_LIPOPROTEIN"/>
    <property type="match status" value="1"/>
</dbReference>
<proteinExistence type="predicted"/>
<sequence length="503" mass="54557">MKVAVIGAGPAGLACALELERLGVRPVIYERQHRVGAPTETVALLLHLAYRPVPDQLAYLAEKCRLSVRPLAVLRAIHMHSCSRRTVVHGRKLGYLLARGRQPDSLERQLAAHLQLPVIFETAADALTLARHFDAVAVATGDSTVARSLGCWQEYTNTIIKGATVLGRFDPAAVHMYYDTRYSGHCYGFLAPFDRERASLHLCVGGIGKSDMDDHWELFLESEKLHYPVVETFDMEFHCGRVTRHRQGNLFLIGNSGSFVSNLLGLGLFPGLISGVLAARAIVYGLDYEALVRPLARHIDRMDDIRLALERLDNRGLDRLVGLFGLPGIKQLVYNSRFDVIRHAHNFLKELPGMKESFQYKYHSGGLPAGAAGTRRETGVPGAAAGATPDSAAIKDVFHTQSHRPPPAVTNNRPTATAAGAPRPETLPPPAAAAGGRTGIRRPDRPLKLIGTGNTGNNRLRPPAMSPFKHPAGLIVDKKPLPLDAISGRLIPAPDNTPGGAAE</sequence>
<dbReference type="Pfam" id="PF01266">
    <property type="entry name" value="DAO"/>
    <property type="match status" value="1"/>
</dbReference>
<evidence type="ECO:0000313" key="3">
    <source>
        <dbReference type="EMBL" id="OAT81277.1"/>
    </source>
</evidence>
<dbReference type="Gene3D" id="3.50.50.60">
    <property type="entry name" value="FAD/NAD(P)-binding domain"/>
    <property type="match status" value="2"/>
</dbReference>
<evidence type="ECO:0000256" key="1">
    <source>
        <dbReference type="SAM" id="MobiDB-lite"/>
    </source>
</evidence>
<comment type="caution">
    <text evidence="3">The sequence shown here is derived from an EMBL/GenBank/DDBJ whole genome shotgun (WGS) entry which is preliminary data.</text>
</comment>
<dbReference type="InterPro" id="IPR006076">
    <property type="entry name" value="FAD-dep_OxRdtase"/>
</dbReference>
<name>A0A1B7LDV1_9FIRM</name>
<dbReference type="PRINTS" id="PR00419">
    <property type="entry name" value="ADXRDTASE"/>
</dbReference>
<dbReference type="Proteomes" id="UP000078532">
    <property type="component" value="Unassembled WGS sequence"/>
</dbReference>
<protein>
    <recommendedName>
        <fullName evidence="2">FAD dependent oxidoreductase domain-containing protein</fullName>
    </recommendedName>
</protein>
<feature type="domain" description="FAD dependent oxidoreductase" evidence="2">
    <location>
        <begin position="2"/>
        <end position="112"/>
    </location>
</feature>
<accession>A0A1B7LDV1</accession>